<evidence type="ECO:0000256" key="1">
    <source>
        <dbReference type="ARBA" id="ARBA00023015"/>
    </source>
</evidence>
<dbReference type="AlphaFoldDB" id="A0A804I9Y0"/>
<dbReference type="Proteomes" id="UP000012960">
    <property type="component" value="Unplaced"/>
</dbReference>
<keyword evidence="8" id="KW-1185">Reference proteome</keyword>
<keyword evidence="1" id="KW-0805">Transcription regulation</keyword>
<evidence type="ECO:0000256" key="4">
    <source>
        <dbReference type="ARBA" id="ARBA00023242"/>
    </source>
</evidence>
<sequence length="162" mass="18007">MAGPFPPGIRFVPTDQEVISCFLRPLVDGLPVTPGVIHHSDIYQTEPWNLPEGAGYYYTPRHRMSAAADRGGSSSTSAHVRRTAGAGFWHGKSPLVPIYNGAEVIGHKTSLAFNLKNRSTGFVTKTGWLMNEYILHSPDRQLQTRAICKIHNKNDARFDFDE</sequence>
<dbReference type="EMBL" id="HG996468">
    <property type="protein sequence ID" value="CAG1849579.1"/>
    <property type="molecule type" value="Genomic_DNA"/>
</dbReference>
<dbReference type="PROSITE" id="PS51005">
    <property type="entry name" value="NAC"/>
    <property type="match status" value="1"/>
</dbReference>
<protein>
    <submittedName>
        <fullName evidence="6">(wild Malaysian banana) hypothetical protein</fullName>
    </submittedName>
</protein>
<dbReference type="GO" id="GO:0006355">
    <property type="term" value="P:regulation of DNA-templated transcription"/>
    <property type="evidence" value="ECO:0007669"/>
    <property type="project" value="InterPro"/>
</dbReference>
<dbReference type="Gramene" id="Ma03_t08760.1">
    <property type="protein sequence ID" value="Ma03_p08760.1"/>
    <property type="gene ID" value="Ma03_g08760"/>
</dbReference>
<evidence type="ECO:0000313" key="8">
    <source>
        <dbReference type="Proteomes" id="UP000012960"/>
    </source>
</evidence>
<evidence type="ECO:0000256" key="3">
    <source>
        <dbReference type="ARBA" id="ARBA00023163"/>
    </source>
</evidence>
<dbReference type="InParanoid" id="A0A804I9Y0"/>
<reference evidence="6" key="1">
    <citation type="submission" date="2021-03" db="EMBL/GenBank/DDBJ databases">
        <authorList>
            <consortium name="Genoscope - CEA"/>
            <person name="William W."/>
        </authorList>
    </citation>
    <scope>NUCLEOTIDE SEQUENCE</scope>
    <source>
        <strain evidence="6">Doubled-haploid Pahang</strain>
    </source>
</reference>
<evidence type="ECO:0000256" key="2">
    <source>
        <dbReference type="ARBA" id="ARBA00023125"/>
    </source>
</evidence>
<dbReference type="InterPro" id="IPR036093">
    <property type="entry name" value="NAC_dom_sf"/>
</dbReference>
<feature type="domain" description="NAC" evidence="5">
    <location>
        <begin position="5"/>
        <end position="153"/>
    </location>
</feature>
<keyword evidence="2" id="KW-0238">DNA-binding</keyword>
<accession>A0A804I9Y0</accession>
<reference evidence="7" key="2">
    <citation type="submission" date="2021-05" db="UniProtKB">
        <authorList>
            <consortium name="EnsemblPlants"/>
        </authorList>
    </citation>
    <scope>IDENTIFICATION</scope>
    <source>
        <strain evidence="7">subsp. malaccensis</strain>
    </source>
</reference>
<dbReference type="SUPFAM" id="SSF101941">
    <property type="entry name" value="NAC domain"/>
    <property type="match status" value="1"/>
</dbReference>
<evidence type="ECO:0000313" key="7">
    <source>
        <dbReference type="EnsemblPlants" id="Ma03_p08760.1"/>
    </source>
</evidence>
<proteinExistence type="predicted"/>
<evidence type="ECO:0000259" key="5">
    <source>
        <dbReference type="PROSITE" id="PS51005"/>
    </source>
</evidence>
<keyword evidence="3" id="KW-0804">Transcription</keyword>
<name>A0A804I9Y0_MUSAM</name>
<dbReference type="OMA" id="RAICKIH"/>
<dbReference type="Pfam" id="PF02365">
    <property type="entry name" value="NAM"/>
    <property type="match status" value="1"/>
</dbReference>
<dbReference type="GO" id="GO:0003677">
    <property type="term" value="F:DNA binding"/>
    <property type="evidence" value="ECO:0007669"/>
    <property type="project" value="UniProtKB-KW"/>
</dbReference>
<dbReference type="PANTHER" id="PTHR31719">
    <property type="entry name" value="NAC TRANSCRIPTION FACTOR 56"/>
    <property type="match status" value="1"/>
</dbReference>
<organism evidence="7 8">
    <name type="scientific">Musa acuminata subsp. malaccensis</name>
    <name type="common">Wild banana</name>
    <name type="synonym">Musa malaccensis</name>
    <dbReference type="NCBI Taxonomy" id="214687"/>
    <lineage>
        <taxon>Eukaryota</taxon>
        <taxon>Viridiplantae</taxon>
        <taxon>Streptophyta</taxon>
        <taxon>Embryophyta</taxon>
        <taxon>Tracheophyta</taxon>
        <taxon>Spermatophyta</taxon>
        <taxon>Magnoliopsida</taxon>
        <taxon>Liliopsida</taxon>
        <taxon>Zingiberales</taxon>
        <taxon>Musaceae</taxon>
        <taxon>Musa</taxon>
    </lineage>
</organism>
<gene>
    <name evidence="6" type="ORF">GSMUA_211650.1</name>
</gene>
<dbReference type="Gene3D" id="2.170.150.80">
    <property type="entry name" value="NAC domain"/>
    <property type="match status" value="1"/>
</dbReference>
<keyword evidence="4" id="KW-0539">Nucleus</keyword>
<evidence type="ECO:0000313" key="6">
    <source>
        <dbReference type="EMBL" id="CAG1849579.1"/>
    </source>
</evidence>
<dbReference type="PANTHER" id="PTHR31719:SF179">
    <property type="entry name" value="OS08G0148400 PROTEIN"/>
    <property type="match status" value="1"/>
</dbReference>
<dbReference type="InterPro" id="IPR003441">
    <property type="entry name" value="NAC-dom"/>
</dbReference>
<dbReference type="OrthoDB" id="774757at2759"/>
<dbReference type="EnsemblPlants" id="Ma03_t08760.1">
    <property type="protein sequence ID" value="Ma03_p08760.1"/>
    <property type="gene ID" value="Ma03_g08760"/>
</dbReference>